<evidence type="ECO:0008006" key="4">
    <source>
        <dbReference type="Google" id="ProtNLM"/>
    </source>
</evidence>
<reference evidence="2" key="2">
    <citation type="submission" date="2023-05" db="EMBL/GenBank/DDBJ databases">
        <authorList>
            <consortium name="Lawrence Berkeley National Laboratory"/>
            <person name="Steindorff A."/>
            <person name="Hensen N."/>
            <person name="Bonometti L."/>
            <person name="Westerberg I."/>
            <person name="Brannstrom I.O."/>
            <person name="Guillou S."/>
            <person name="Cros-Aarteil S."/>
            <person name="Calhoun S."/>
            <person name="Haridas S."/>
            <person name="Kuo A."/>
            <person name="Mondo S."/>
            <person name="Pangilinan J."/>
            <person name="Riley R."/>
            <person name="Labutti K."/>
            <person name="Andreopoulos B."/>
            <person name="Lipzen A."/>
            <person name="Chen C."/>
            <person name="Yanf M."/>
            <person name="Daum C."/>
            <person name="Ng V."/>
            <person name="Clum A."/>
            <person name="Ohm R."/>
            <person name="Martin F."/>
            <person name="Silar P."/>
            <person name="Natvig D."/>
            <person name="Lalanne C."/>
            <person name="Gautier V."/>
            <person name="Ament-Velasquez S.L."/>
            <person name="Kruys A."/>
            <person name="Hutchinson M.I."/>
            <person name="Powell A.J."/>
            <person name="Barry K."/>
            <person name="Miller A.N."/>
            <person name="Grigoriev I.V."/>
            <person name="Debuchy R."/>
            <person name="Gladieux P."/>
            <person name="Thoren M.H."/>
            <person name="Johannesson H."/>
        </authorList>
    </citation>
    <scope>NUCLEOTIDE SEQUENCE</scope>
    <source>
        <strain evidence="2">CBS 359.72</strain>
    </source>
</reference>
<evidence type="ECO:0000313" key="3">
    <source>
        <dbReference type="Proteomes" id="UP001303647"/>
    </source>
</evidence>
<dbReference type="Proteomes" id="UP001303647">
    <property type="component" value="Unassembled WGS sequence"/>
</dbReference>
<dbReference type="InterPro" id="IPR036291">
    <property type="entry name" value="NAD(P)-bd_dom_sf"/>
</dbReference>
<feature type="signal peptide" evidence="1">
    <location>
        <begin position="1"/>
        <end position="21"/>
    </location>
</feature>
<dbReference type="GO" id="GO:0016491">
    <property type="term" value="F:oxidoreductase activity"/>
    <property type="evidence" value="ECO:0007669"/>
    <property type="project" value="TreeGrafter"/>
</dbReference>
<reference evidence="2" key="1">
    <citation type="journal article" date="2023" name="Mol. Phylogenet. Evol.">
        <title>Genome-scale phylogeny and comparative genomics of the fungal order Sordariales.</title>
        <authorList>
            <person name="Hensen N."/>
            <person name="Bonometti L."/>
            <person name="Westerberg I."/>
            <person name="Brannstrom I.O."/>
            <person name="Guillou S."/>
            <person name="Cros-Aarteil S."/>
            <person name="Calhoun S."/>
            <person name="Haridas S."/>
            <person name="Kuo A."/>
            <person name="Mondo S."/>
            <person name="Pangilinan J."/>
            <person name="Riley R."/>
            <person name="LaButti K."/>
            <person name="Andreopoulos B."/>
            <person name="Lipzen A."/>
            <person name="Chen C."/>
            <person name="Yan M."/>
            <person name="Daum C."/>
            <person name="Ng V."/>
            <person name="Clum A."/>
            <person name="Steindorff A."/>
            <person name="Ohm R.A."/>
            <person name="Martin F."/>
            <person name="Silar P."/>
            <person name="Natvig D.O."/>
            <person name="Lalanne C."/>
            <person name="Gautier V."/>
            <person name="Ament-Velasquez S.L."/>
            <person name="Kruys A."/>
            <person name="Hutchinson M.I."/>
            <person name="Powell A.J."/>
            <person name="Barry K."/>
            <person name="Miller A.N."/>
            <person name="Grigoriev I.V."/>
            <person name="Debuchy R."/>
            <person name="Gladieux P."/>
            <person name="Hiltunen Thoren M."/>
            <person name="Johannesson H."/>
        </authorList>
    </citation>
    <scope>NUCLEOTIDE SEQUENCE</scope>
    <source>
        <strain evidence="2">CBS 359.72</strain>
    </source>
</reference>
<gene>
    <name evidence="2" type="ORF">C7999DRAFT_33834</name>
</gene>
<dbReference type="GO" id="GO:0008202">
    <property type="term" value="P:steroid metabolic process"/>
    <property type="evidence" value="ECO:0007669"/>
    <property type="project" value="TreeGrafter"/>
</dbReference>
<keyword evidence="3" id="KW-1185">Reference proteome</keyword>
<dbReference type="AlphaFoldDB" id="A0AAN7HLE4"/>
<protein>
    <recommendedName>
        <fullName evidence="4">NAD(P)-binding protein</fullName>
    </recommendedName>
</protein>
<dbReference type="SUPFAM" id="SSF51735">
    <property type="entry name" value="NAD(P)-binding Rossmann-fold domains"/>
    <property type="match status" value="1"/>
</dbReference>
<name>A0AAN7HLE4_9PEZI</name>
<keyword evidence="1" id="KW-0732">Signal</keyword>
<sequence>MSNPILNVFSMFTVVLNRVLAYLDRAVHYASGYILYYVFNGLKPQTHTRPRKTRHGGFYAPAVVVTGASEGIGLATAIHLANKGYTVFATAPDDAELSKIKSAVGEQTNKIQANGGSVHPAVIDVLSPESVLHGVSHVEAILAGDPDRPLVGVVNNAGYCMISPMELTPESDVRRIFELDFWAYVSVVRAFLPLIKRNKGRFINVGSYGGYVNPPLWAPYCALKAALEGMTRAWRLELLPFGVGMTTIRPGWTRTGGVGPKMGTAWDQYWDNVTKGAVGVDSFGRVVRAEGPVEEAEEKVYRPMIDKWYKLTHAAVEGAAQPAGAVAATVHDALTDRFLQPYYTAGYDALLGQMARDLTPENVYEYSMAKTFGAL</sequence>
<dbReference type="PRINTS" id="PR00081">
    <property type="entry name" value="GDHRDH"/>
</dbReference>
<organism evidence="2 3">
    <name type="scientific">Corynascus novoguineensis</name>
    <dbReference type="NCBI Taxonomy" id="1126955"/>
    <lineage>
        <taxon>Eukaryota</taxon>
        <taxon>Fungi</taxon>
        <taxon>Dikarya</taxon>
        <taxon>Ascomycota</taxon>
        <taxon>Pezizomycotina</taxon>
        <taxon>Sordariomycetes</taxon>
        <taxon>Sordariomycetidae</taxon>
        <taxon>Sordariales</taxon>
        <taxon>Chaetomiaceae</taxon>
        <taxon>Corynascus</taxon>
    </lineage>
</organism>
<dbReference type="Pfam" id="PF00106">
    <property type="entry name" value="adh_short"/>
    <property type="match status" value="1"/>
</dbReference>
<comment type="caution">
    <text evidence="2">The sequence shown here is derived from an EMBL/GenBank/DDBJ whole genome shotgun (WGS) entry which is preliminary data.</text>
</comment>
<feature type="chain" id="PRO_5042932374" description="NAD(P)-binding protein" evidence="1">
    <location>
        <begin position="22"/>
        <end position="375"/>
    </location>
</feature>
<proteinExistence type="predicted"/>
<dbReference type="EMBL" id="MU857691">
    <property type="protein sequence ID" value="KAK4245765.1"/>
    <property type="molecule type" value="Genomic_DNA"/>
</dbReference>
<evidence type="ECO:0000313" key="2">
    <source>
        <dbReference type="EMBL" id="KAK4245765.1"/>
    </source>
</evidence>
<evidence type="ECO:0000256" key="1">
    <source>
        <dbReference type="SAM" id="SignalP"/>
    </source>
</evidence>
<dbReference type="PANTHER" id="PTHR43313:SF1">
    <property type="entry name" value="3BETA-HYDROXYSTEROID DEHYDROGENASE DHS-16"/>
    <property type="match status" value="1"/>
</dbReference>
<dbReference type="PANTHER" id="PTHR43313">
    <property type="entry name" value="SHORT-CHAIN DEHYDROGENASE/REDUCTASE FAMILY 9C"/>
    <property type="match status" value="1"/>
</dbReference>
<dbReference type="Gene3D" id="3.40.50.720">
    <property type="entry name" value="NAD(P)-binding Rossmann-like Domain"/>
    <property type="match status" value="1"/>
</dbReference>
<dbReference type="InterPro" id="IPR002347">
    <property type="entry name" value="SDR_fam"/>
</dbReference>
<accession>A0AAN7HLE4</accession>